<gene>
    <name evidence="4" type="ORF">GCM10007414_00170</name>
</gene>
<dbReference type="PANTHER" id="PTHR10357:SF179">
    <property type="entry name" value="NEUTRAL AND BASIC AMINO ACID TRANSPORT PROTEIN RBAT"/>
    <property type="match status" value="1"/>
</dbReference>
<dbReference type="CDD" id="cd11316">
    <property type="entry name" value="AmyAc_bac2_AmyA"/>
    <property type="match status" value="1"/>
</dbReference>
<comment type="caution">
    <text evidence="4">The sequence shown here is derived from an EMBL/GenBank/DDBJ whole genome shotgun (WGS) entry which is preliminary data.</text>
</comment>
<feature type="chain" id="PRO_5046378236" evidence="2">
    <location>
        <begin position="21"/>
        <end position="542"/>
    </location>
</feature>
<dbReference type="SUPFAM" id="SSF51445">
    <property type="entry name" value="(Trans)glycosidases"/>
    <property type="match status" value="1"/>
</dbReference>
<dbReference type="PANTHER" id="PTHR10357">
    <property type="entry name" value="ALPHA-AMYLASE FAMILY MEMBER"/>
    <property type="match status" value="1"/>
</dbReference>
<organism evidence="4 5">
    <name type="scientific">Agarivorans gilvus</name>
    <dbReference type="NCBI Taxonomy" id="680279"/>
    <lineage>
        <taxon>Bacteria</taxon>
        <taxon>Pseudomonadati</taxon>
        <taxon>Pseudomonadota</taxon>
        <taxon>Gammaproteobacteria</taxon>
        <taxon>Alteromonadales</taxon>
        <taxon>Alteromonadaceae</taxon>
        <taxon>Agarivorans</taxon>
    </lineage>
</organism>
<evidence type="ECO:0000313" key="4">
    <source>
        <dbReference type="EMBL" id="GGA91537.1"/>
    </source>
</evidence>
<keyword evidence="2" id="KW-0732">Signal</keyword>
<dbReference type="Pfam" id="PF00128">
    <property type="entry name" value="Alpha-amylase"/>
    <property type="match status" value="1"/>
</dbReference>
<protein>
    <submittedName>
        <fullName evidence="4">Trehalose synthase</fullName>
    </submittedName>
</protein>
<dbReference type="SUPFAM" id="SSF51011">
    <property type="entry name" value="Glycosyl hydrolase domain"/>
    <property type="match status" value="1"/>
</dbReference>
<dbReference type="InterPro" id="IPR006047">
    <property type="entry name" value="GH13_cat_dom"/>
</dbReference>
<dbReference type="InterPro" id="IPR013780">
    <property type="entry name" value="Glyco_hydro_b"/>
</dbReference>
<keyword evidence="5" id="KW-1185">Reference proteome</keyword>
<accession>A0ABQ1HVP0</accession>
<evidence type="ECO:0000313" key="5">
    <source>
        <dbReference type="Proteomes" id="UP000651977"/>
    </source>
</evidence>
<evidence type="ECO:0000256" key="1">
    <source>
        <dbReference type="ARBA" id="ARBA00008061"/>
    </source>
</evidence>
<dbReference type="Gene3D" id="3.20.20.80">
    <property type="entry name" value="Glycosidases"/>
    <property type="match status" value="1"/>
</dbReference>
<evidence type="ECO:0000256" key="2">
    <source>
        <dbReference type="SAM" id="SignalP"/>
    </source>
</evidence>
<feature type="domain" description="Glycosyl hydrolase family 13 catalytic" evidence="3">
    <location>
        <begin position="69"/>
        <end position="454"/>
    </location>
</feature>
<feature type="signal peptide" evidence="2">
    <location>
        <begin position="1"/>
        <end position="20"/>
    </location>
</feature>
<dbReference type="Gene3D" id="2.60.40.1180">
    <property type="entry name" value="Golgi alpha-mannosidase II"/>
    <property type="match status" value="1"/>
</dbReference>
<sequence length="542" mass="59831">MLKHLRAGALPLAIAAGLSACGSSSEEPSSTELPIGEATAESLMDLSAVALDDQPALAADWYKGAVFMEIFVRSYKDSDGDGIGDFKGLTSQLDYLAELGIQGIWLLPFNQSSDHDHGYEVVDHRRIESDYGTRADFDEFLTQAHARGIGVIGDYLINHSSGDNPIFIDSDNNAGGKRDWYNWRSENPGWLNWSNSPSWHEGRYGYYYGIFQSNMPDFNFDNPDVVEFHYNNLRYWLNAGMDGFRFDATTHLVENGPTQWAGQPENAAIMYGIQQVVMQDYSNRFMICEDSSSSVAAAQSDFCGSAFAFYLNYSIMQGVNSGSTDNTDIVDWLHNDTLSSMGLLLANHDSFAGMRVYEQFSGDLAKYRLASATLLTLPGQPFVYYGEEIGMGHTSNSGGDYLLRAPMSWTADGGFTSGTPYRAIAHNAAQFNVASQVADTDSLYHHYKRLIQLRNTTPALREGDIEVLHEGEVLAYRRSLGDEHVLVVLNYSNNVQNPSIPLGLLSAQLNPLADFGASSVTSDSNGDLNLNLSGQEIRIYQY</sequence>
<dbReference type="SMART" id="SM00642">
    <property type="entry name" value="Aamy"/>
    <property type="match status" value="1"/>
</dbReference>
<dbReference type="InterPro" id="IPR045857">
    <property type="entry name" value="O16G_dom_2"/>
</dbReference>
<dbReference type="EMBL" id="BMDY01000001">
    <property type="protein sequence ID" value="GGA91537.1"/>
    <property type="molecule type" value="Genomic_DNA"/>
</dbReference>
<dbReference type="Gene3D" id="3.90.400.10">
    <property type="entry name" value="Oligo-1,6-glucosidase, Domain 2"/>
    <property type="match status" value="1"/>
</dbReference>
<reference evidence="5" key="1">
    <citation type="journal article" date="2019" name="Int. J. Syst. Evol. Microbiol.">
        <title>The Global Catalogue of Microorganisms (GCM) 10K type strain sequencing project: providing services to taxonomists for standard genome sequencing and annotation.</title>
        <authorList>
            <consortium name="The Broad Institute Genomics Platform"/>
            <consortium name="The Broad Institute Genome Sequencing Center for Infectious Disease"/>
            <person name="Wu L."/>
            <person name="Ma J."/>
        </authorList>
    </citation>
    <scope>NUCLEOTIDE SEQUENCE [LARGE SCALE GENOMIC DNA]</scope>
    <source>
        <strain evidence="5">CGMCC 1.10131</strain>
    </source>
</reference>
<name>A0ABQ1HVP0_9ALTE</name>
<comment type="similarity">
    <text evidence="1">Belongs to the glycosyl hydrolase 13 family.</text>
</comment>
<proteinExistence type="inferred from homology"/>
<dbReference type="RefSeq" id="WP_055731641.1">
    <property type="nucleotide sequence ID" value="NZ_BMDY01000001.1"/>
</dbReference>
<dbReference type="PROSITE" id="PS51257">
    <property type="entry name" value="PROKAR_LIPOPROTEIN"/>
    <property type="match status" value="1"/>
</dbReference>
<dbReference type="InterPro" id="IPR017853">
    <property type="entry name" value="GH"/>
</dbReference>
<dbReference type="Proteomes" id="UP000651977">
    <property type="component" value="Unassembled WGS sequence"/>
</dbReference>
<evidence type="ECO:0000259" key="3">
    <source>
        <dbReference type="SMART" id="SM00642"/>
    </source>
</evidence>